<organism evidence="1">
    <name type="scientific">Panstrongylus lignarius</name>
    <dbReference type="NCBI Taxonomy" id="156445"/>
    <lineage>
        <taxon>Eukaryota</taxon>
        <taxon>Metazoa</taxon>
        <taxon>Ecdysozoa</taxon>
        <taxon>Arthropoda</taxon>
        <taxon>Hexapoda</taxon>
        <taxon>Insecta</taxon>
        <taxon>Pterygota</taxon>
        <taxon>Neoptera</taxon>
        <taxon>Paraneoptera</taxon>
        <taxon>Hemiptera</taxon>
        <taxon>Heteroptera</taxon>
        <taxon>Panheteroptera</taxon>
        <taxon>Cimicomorpha</taxon>
        <taxon>Reduviidae</taxon>
        <taxon>Triatominae</taxon>
        <taxon>Panstrongylus</taxon>
    </lineage>
</organism>
<dbReference type="AlphaFoldDB" id="A0A224Y3K6"/>
<reference evidence="1" key="1">
    <citation type="journal article" date="2018" name="PLoS Negl. Trop. Dis.">
        <title>An insight into the salivary gland and fat body transcriptome of Panstrongylus lignarius (Hemiptera: Heteroptera), the main vector of Chagas disease in Peru.</title>
        <authorList>
            <person name="Nevoa J.C."/>
            <person name="Mendes M.T."/>
            <person name="da Silva M.V."/>
            <person name="Soares S.C."/>
            <person name="Oliveira C.J.F."/>
            <person name="Ribeiro J.M.C."/>
        </authorList>
    </citation>
    <scope>NUCLEOTIDE SEQUENCE</scope>
</reference>
<sequence length="77" mass="9187">MVPKWLLLQLLQVLLLCHQYLYGFLMKILFTLIILIARTSHYDLLYLCIGILKNQGYLFARLNVQQPRIIEDIRLLQ</sequence>
<proteinExistence type="predicted"/>
<protein>
    <submittedName>
        <fullName evidence="1">Uncharacterized protein</fullName>
    </submittedName>
</protein>
<name>A0A224Y3K6_9HEMI</name>
<dbReference type="EMBL" id="GFTR01000706">
    <property type="protein sequence ID" value="JAW15720.1"/>
    <property type="molecule type" value="Transcribed_RNA"/>
</dbReference>
<evidence type="ECO:0000313" key="1">
    <source>
        <dbReference type="EMBL" id="JAW15720.1"/>
    </source>
</evidence>
<accession>A0A224Y3K6</accession>